<dbReference type="PANTHER" id="PTHR43884">
    <property type="entry name" value="ACYL-COA DEHYDROGENASE"/>
    <property type="match status" value="1"/>
</dbReference>
<keyword evidence="3 7" id="KW-0285">Flavoprotein</keyword>
<dbReference type="PROSITE" id="PS00073">
    <property type="entry name" value="ACYL_COA_DH_2"/>
    <property type="match status" value="1"/>
</dbReference>
<dbReference type="InterPro" id="IPR049426">
    <property type="entry name" value="Acyl-CoA-dh-like_C"/>
</dbReference>
<name>A0A2S9JEW1_9SPHI</name>
<dbReference type="InterPro" id="IPR006091">
    <property type="entry name" value="Acyl-CoA_Oxase/DH_mid-dom"/>
</dbReference>
<dbReference type="FunFam" id="1.20.140.10:FF:000019">
    <property type="entry name" value="Acyl-CoA dehydrogenase"/>
    <property type="match status" value="1"/>
</dbReference>
<keyword evidence="4 7" id="KW-0274">FAD</keyword>
<dbReference type="InterPro" id="IPR006089">
    <property type="entry name" value="Acyl-CoA_DH_CS"/>
</dbReference>
<dbReference type="FunFam" id="1.10.540.10:FF:000001">
    <property type="entry name" value="Very long-chain-specific acyl-CoA dehydrogenase, mitochondrial"/>
    <property type="match status" value="1"/>
</dbReference>
<protein>
    <submittedName>
        <fullName evidence="12">Acyl-CoA dehydrogenase</fullName>
    </submittedName>
</protein>
<comment type="cofactor">
    <cofactor evidence="1 7">
        <name>FAD</name>
        <dbReference type="ChEBI" id="CHEBI:57692"/>
    </cofactor>
</comment>
<dbReference type="OrthoDB" id="1522475at2"/>
<comment type="catalytic activity">
    <reaction evidence="6">
        <text>a 2,3-saturated acyl-CoA + A = a 2,3-dehydroacyl-CoA + AH2</text>
        <dbReference type="Rhea" id="RHEA:48608"/>
        <dbReference type="ChEBI" id="CHEBI:13193"/>
        <dbReference type="ChEBI" id="CHEBI:17499"/>
        <dbReference type="ChEBI" id="CHEBI:60015"/>
        <dbReference type="ChEBI" id="CHEBI:65111"/>
    </reaction>
</comment>
<evidence type="ECO:0000256" key="3">
    <source>
        <dbReference type="ARBA" id="ARBA00022630"/>
    </source>
</evidence>
<evidence type="ECO:0000256" key="4">
    <source>
        <dbReference type="ARBA" id="ARBA00022827"/>
    </source>
</evidence>
<dbReference type="PANTHER" id="PTHR43884:SF12">
    <property type="entry name" value="ISOVALERYL-COA DEHYDROGENASE, MITOCHONDRIAL-RELATED"/>
    <property type="match status" value="1"/>
</dbReference>
<gene>
    <name evidence="12" type="ORF">C5749_18725</name>
</gene>
<dbReference type="FunFam" id="2.40.110.10:FF:000006">
    <property type="entry name" value="very long-chain specific acyl-CoA dehydrogenase, mitochondrial"/>
    <property type="match status" value="1"/>
</dbReference>
<dbReference type="InterPro" id="IPR013786">
    <property type="entry name" value="AcylCoA_DH/ox_N"/>
</dbReference>
<dbReference type="Gene3D" id="2.40.110.10">
    <property type="entry name" value="Butyryl-CoA Dehydrogenase, subunit A, domain 2"/>
    <property type="match status" value="1"/>
</dbReference>
<dbReference type="SUPFAM" id="SSF56645">
    <property type="entry name" value="Acyl-CoA dehydrogenase NM domain-like"/>
    <property type="match status" value="1"/>
</dbReference>
<dbReference type="InterPro" id="IPR046373">
    <property type="entry name" value="Acyl-CoA_Oxase/DH_mid-dom_sf"/>
</dbReference>
<feature type="domain" description="Acyl-CoA dehydrogenase/oxidase C-terminal" evidence="8">
    <location>
        <begin position="251"/>
        <end position="415"/>
    </location>
</feature>
<dbReference type="Pfam" id="PF00441">
    <property type="entry name" value="Acyl-CoA_dh_1"/>
    <property type="match status" value="1"/>
</dbReference>
<dbReference type="Proteomes" id="UP000238642">
    <property type="component" value="Unassembled WGS sequence"/>
</dbReference>
<dbReference type="Pfam" id="PF21263">
    <property type="entry name" value="Acyl-CoA-dh_C"/>
    <property type="match status" value="1"/>
</dbReference>
<dbReference type="InterPro" id="IPR037069">
    <property type="entry name" value="AcylCoA_DH/ox_N_sf"/>
</dbReference>
<dbReference type="GO" id="GO:0003995">
    <property type="term" value="F:acyl-CoA dehydrogenase activity"/>
    <property type="evidence" value="ECO:0007669"/>
    <property type="project" value="InterPro"/>
</dbReference>
<evidence type="ECO:0000313" key="12">
    <source>
        <dbReference type="EMBL" id="PRD51441.1"/>
    </source>
</evidence>
<dbReference type="SUPFAM" id="SSF47203">
    <property type="entry name" value="Acyl-CoA dehydrogenase C-terminal domain-like"/>
    <property type="match status" value="1"/>
</dbReference>
<evidence type="ECO:0000256" key="7">
    <source>
        <dbReference type="RuleBase" id="RU362125"/>
    </source>
</evidence>
<evidence type="ECO:0000256" key="5">
    <source>
        <dbReference type="ARBA" id="ARBA00023002"/>
    </source>
</evidence>
<dbReference type="Gene3D" id="1.20.140.10">
    <property type="entry name" value="Butyryl-CoA Dehydrogenase, subunit A, domain 3"/>
    <property type="match status" value="2"/>
</dbReference>
<evidence type="ECO:0000256" key="1">
    <source>
        <dbReference type="ARBA" id="ARBA00001974"/>
    </source>
</evidence>
<evidence type="ECO:0000259" key="11">
    <source>
        <dbReference type="Pfam" id="PF21263"/>
    </source>
</evidence>
<feature type="domain" description="Acyl-CoA dehydrogenase/oxidase N-terminal" evidence="10">
    <location>
        <begin position="29"/>
        <end position="140"/>
    </location>
</feature>
<dbReference type="PROSITE" id="PS00072">
    <property type="entry name" value="ACYL_COA_DH_1"/>
    <property type="match status" value="1"/>
</dbReference>
<feature type="domain" description="Acyl-CoA dehydrogenase-like C-terminal" evidence="11">
    <location>
        <begin position="462"/>
        <end position="565"/>
    </location>
</feature>
<comment type="similarity">
    <text evidence="2 7">Belongs to the acyl-CoA dehydrogenase family.</text>
</comment>
<evidence type="ECO:0000259" key="8">
    <source>
        <dbReference type="Pfam" id="PF00441"/>
    </source>
</evidence>
<dbReference type="Gene3D" id="1.10.540.10">
    <property type="entry name" value="Acyl-CoA dehydrogenase/oxidase, N-terminal domain"/>
    <property type="match status" value="1"/>
</dbReference>
<feature type="domain" description="Acyl-CoA oxidase/dehydrogenase middle" evidence="9">
    <location>
        <begin position="144"/>
        <end position="238"/>
    </location>
</feature>
<dbReference type="GO" id="GO:0050660">
    <property type="term" value="F:flavin adenine dinucleotide binding"/>
    <property type="evidence" value="ECO:0007669"/>
    <property type="project" value="InterPro"/>
</dbReference>
<evidence type="ECO:0000256" key="6">
    <source>
        <dbReference type="ARBA" id="ARBA00052546"/>
    </source>
</evidence>
<evidence type="ECO:0000256" key="2">
    <source>
        <dbReference type="ARBA" id="ARBA00009347"/>
    </source>
</evidence>
<keyword evidence="13" id="KW-1185">Reference proteome</keyword>
<dbReference type="Pfam" id="PF02770">
    <property type="entry name" value="Acyl-CoA_dh_M"/>
    <property type="match status" value="1"/>
</dbReference>
<dbReference type="InterPro" id="IPR036250">
    <property type="entry name" value="AcylCo_DH-like_C"/>
</dbReference>
<sequence>METKAIKGGEFVIRETPYTDVFIPEEFDEEAKMIRQTCLDFLDAEVLDKLDRIDAQEEGLMQHLLDKAGELGLLGVSIPEQYGGFGKNFNTSMLVGEAVGGGYSFAVALSAHTGIGTLPILYYGNEVQKEKYIPKLTSGEWKAAYCLTEPNAGSDANSGRSSAKLNAEATHYLLNGQKMWITNGGFADVFIVFAKIDDDRNLSAFIVERDFGGITMNPEEHKMGIKGSSTRQIFFNDCPVPVENLLSERENGFKIAVNILNIGRIKLGAATIGSARSVVTQVVKYANERVQFNLPISKFGAIRHKLAEMAIRLYANESAAYRAGQNIDDAYAALVADGMDEAKAKLKATEQFAIECAIIKVWCSEMLDYVVDEGVQVYGGMGYSAEAPMERAYRDSRINRIFEGTNEVNRLLVVDMLLKRAMKGELDLMGAATAVANELMAIPDFGEEDTAVFSAEKKIIANMKKAGLMVAGAAVQKLMMSLSKEEEILMNIADIIGYVYVAESILLRAEKIYHTQGEDAAALPLDMARVYLYTTLDKVSTAGKEALYAFAEGDELKMMLVGLRRFTKAEPLNTKEARQRIAKKMIEENKYCF</sequence>
<dbReference type="InterPro" id="IPR009075">
    <property type="entry name" value="AcylCo_DH/oxidase_C"/>
</dbReference>
<proteinExistence type="inferred from homology"/>
<dbReference type="EMBL" id="PVBS01000005">
    <property type="protein sequence ID" value="PRD51441.1"/>
    <property type="molecule type" value="Genomic_DNA"/>
</dbReference>
<dbReference type="AlphaFoldDB" id="A0A2S9JEW1"/>
<comment type="caution">
    <text evidence="12">The sequence shown here is derived from an EMBL/GenBank/DDBJ whole genome shotgun (WGS) entry which is preliminary data.</text>
</comment>
<reference evidence="12 13" key="1">
    <citation type="submission" date="2018-02" db="EMBL/GenBank/DDBJ databases">
        <title>The draft genome of Sphingobacterium gobiense H7.</title>
        <authorList>
            <person name="Li L."/>
            <person name="Liu L."/>
            <person name="Zhang X."/>
            <person name="Wang T."/>
            <person name="Liang L."/>
        </authorList>
    </citation>
    <scope>NUCLEOTIDE SEQUENCE [LARGE SCALE GENOMIC DNA]</scope>
    <source>
        <strain evidence="12 13">ACCC 05757</strain>
    </source>
</reference>
<evidence type="ECO:0000259" key="10">
    <source>
        <dbReference type="Pfam" id="PF02771"/>
    </source>
</evidence>
<dbReference type="RefSeq" id="WP_105727729.1">
    <property type="nucleotide sequence ID" value="NZ_PVBS01000005.1"/>
</dbReference>
<dbReference type="Pfam" id="PF02771">
    <property type="entry name" value="Acyl-CoA_dh_N"/>
    <property type="match status" value="1"/>
</dbReference>
<evidence type="ECO:0000313" key="13">
    <source>
        <dbReference type="Proteomes" id="UP000238642"/>
    </source>
</evidence>
<keyword evidence="5 7" id="KW-0560">Oxidoreductase</keyword>
<evidence type="ECO:0000259" key="9">
    <source>
        <dbReference type="Pfam" id="PF02770"/>
    </source>
</evidence>
<accession>A0A2S9JEW1</accession>
<organism evidence="12 13">
    <name type="scientific">Sphingobacterium gobiense</name>
    <dbReference type="NCBI Taxonomy" id="1382456"/>
    <lineage>
        <taxon>Bacteria</taxon>
        <taxon>Pseudomonadati</taxon>
        <taxon>Bacteroidota</taxon>
        <taxon>Sphingobacteriia</taxon>
        <taxon>Sphingobacteriales</taxon>
        <taxon>Sphingobacteriaceae</taxon>
        <taxon>Sphingobacterium</taxon>
    </lineage>
</organism>
<dbReference type="InterPro" id="IPR009100">
    <property type="entry name" value="AcylCoA_DH/oxidase_NM_dom_sf"/>
</dbReference>